<protein>
    <recommendedName>
        <fullName evidence="3">LAGLIDADG homing endonuclease</fullName>
    </recommendedName>
</protein>
<evidence type="ECO:0008006" key="3">
    <source>
        <dbReference type="Google" id="ProtNLM"/>
    </source>
</evidence>
<proteinExistence type="predicted"/>
<name>A0AAV2JY80_KNICA</name>
<evidence type="ECO:0000313" key="2">
    <source>
        <dbReference type="Proteomes" id="UP001497482"/>
    </source>
</evidence>
<sequence length="139" mass="16023">MTKAYGLFQNQFEENCFKVFIVSTKKTASKVNEIIKLQAFLQSLNDRKDLELNYISSAYGILALMVGARSGNPQQKRELHKKLSARRGRNINYMNKKMDGVYDDFANSLTEGRFHQHSIVLSLIWRQKQQTGSRLFSQG</sequence>
<evidence type="ECO:0000313" key="1">
    <source>
        <dbReference type="EMBL" id="CAL1580294.1"/>
    </source>
</evidence>
<dbReference type="Proteomes" id="UP001497482">
    <property type="component" value="Chromosome 14"/>
</dbReference>
<accession>A0AAV2JY80</accession>
<dbReference type="AlphaFoldDB" id="A0AAV2JY80"/>
<reference evidence="1 2" key="1">
    <citation type="submission" date="2024-04" db="EMBL/GenBank/DDBJ databases">
        <authorList>
            <person name="Waldvogel A.-M."/>
            <person name="Schoenle A."/>
        </authorList>
    </citation>
    <scope>NUCLEOTIDE SEQUENCE [LARGE SCALE GENOMIC DNA]</scope>
</reference>
<gene>
    <name evidence="1" type="ORF">KC01_LOCUS11160</name>
</gene>
<dbReference type="EMBL" id="OZ035836">
    <property type="protein sequence ID" value="CAL1580294.1"/>
    <property type="molecule type" value="Genomic_DNA"/>
</dbReference>
<organism evidence="1 2">
    <name type="scientific">Knipowitschia caucasica</name>
    <name type="common">Caucasian dwarf goby</name>
    <name type="synonym">Pomatoschistus caucasicus</name>
    <dbReference type="NCBI Taxonomy" id="637954"/>
    <lineage>
        <taxon>Eukaryota</taxon>
        <taxon>Metazoa</taxon>
        <taxon>Chordata</taxon>
        <taxon>Craniata</taxon>
        <taxon>Vertebrata</taxon>
        <taxon>Euteleostomi</taxon>
        <taxon>Actinopterygii</taxon>
        <taxon>Neopterygii</taxon>
        <taxon>Teleostei</taxon>
        <taxon>Neoteleostei</taxon>
        <taxon>Acanthomorphata</taxon>
        <taxon>Gobiaria</taxon>
        <taxon>Gobiiformes</taxon>
        <taxon>Gobioidei</taxon>
        <taxon>Gobiidae</taxon>
        <taxon>Gobiinae</taxon>
        <taxon>Knipowitschia</taxon>
    </lineage>
</organism>
<keyword evidence="2" id="KW-1185">Reference proteome</keyword>